<keyword evidence="3" id="KW-1185">Reference proteome</keyword>
<dbReference type="EC" id="3.1.3.-" evidence="2"/>
<sequence length="154" mass="17845">MNNLEKKIVYVDMDFTLCDFGASYLQYKQLHPEEAFPHSVPGFFIGLAPTLGAIETFQWLNEKQDIDLYILTAPSIRNPHSYTEKRLWVEKHLGLEAAYKLIISPNKGLNKGHYLIDDYTEGKGQENFEGKILQFGSKEFPDWKSVQSFFERGY</sequence>
<organism evidence="2 3">
    <name type="scientific">Oleispira antarctica RB-8</name>
    <dbReference type="NCBI Taxonomy" id="698738"/>
    <lineage>
        <taxon>Bacteria</taxon>
        <taxon>Pseudomonadati</taxon>
        <taxon>Pseudomonadota</taxon>
        <taxon>Gammaproteobacteria</taxon>
        <taxon>Oceanospirillales</taxon>
        <taxon>Oceanospirillaceae</taxon>
        <taxon>Oleispira</taxon>
    </lineage>
</organism>
<dbReference type="EMBL" id="FO203512">
    <property type="protein sequence ID" value="CCK77969.1"/>
    <property type="molecule type" value="Genomic_DNA"/>
</dbReference>
<proteinExistence type="inferred from homology"/>
<dbReference type="Pfam" id="PF06941">
    <property type="entry name" value="NT5C"/>
    <property type="match status" value="1"/>
</dbReference>
<reference evidence="2 3" key="1">
    <citation type="journal article" date="2013" name="Nat. Commun.">
        <title>Genome sequence and functional genomic analysis of the oil-degrading bacterium Oleispira antarctica.</title>
        <authorList>
            <person name="Kube M."/>
            <person name="Chernikova T.N."/>
            <person name="Al-Ramahi Y."/>
            <person name="Beloqui A."/>
            <person name="Lopez-Cortez N."/>
            <person name="Guazzaroni M.E."/>
            <person name="Heipieper H.J."/>
            <person name="Klages S."/>
            <person name="Kotsyurbenko O.R."/>
            <person name="Langer I."/>
            <person name="Nechitaylo T.Y."/>
            <person name="Lunsdorf H."/>
            <person name="Fernandez M."/>
            <person name="Juarez S."/>
            <person name="Ciordia S."/>
            <person name="Singer A."/>
            <person name="Kagan O."/>
            <person name="Egorova O."/>
            <person name="Petit P.A."/>
            <person name="Stogios P."/>
            <person name="Kim Y."/>
            <person name="Tchigvintsev A."/>
            <person name="Flick R."/>
            <person name="Denaro R."/>
            <person name="Genovese M."/>
            <person name="Albar J.P."/>
            <person name="Reva O.N."/>
            <person name="Martinez-Gomariz M."/>
            <person name="Tran H."/>
            <person name="Ferrer M."/>
            <person name="Savchenko A."/>
            <person name="Yakunin A.F."/>
            <person name="Yakimov M.M."/>
            <person name="Golyshina O.V."/>
            <person name="Reinhardt R."/>
            <person name="Golyshin P.N."/>
        </authorList>
    </citation>
    <scope>NUCLEOTIDE SEQUENCE [LARGE SCALE GENOMIC DNA]</scope>
</reference>
<dbReference type="OrthoDB" id="6120213at2"/>
<dbReference type="InterPro" id="IPR010708">
    <property type="entry name" value="5'(3')-deoxyribonucleotidase"/>
</dbReference>
<dbReference type="GO" id="GO:0009223">
    <property type="term" value="P:pyrimidine deoxyribonucleotide catabolic process"/>
    <property type="evidence" value="ECO:0007669"/>
    <property type="project" value="TreeGrafter"/>
</dbReference>
<dbReference type="HOGENOM" id="CLU_100259_0_0_6"/>
<dbReference type="GO" id="GO:0008253">
    <property type="term" value="F:5'-nucleotidase activity"/>
    <property type="evidence" value="ECO:0007669"/>
    <property type="project" value="InterPro"/>
</dbReference>
<accession>R4YVC7</accession>
<dbReference type="AlphaFoldDB" id="R4YVC7"/>
<dbReference type="Gene3D" id="3.40.50.1000">
    <property type="entry name" value="HAD superfamily/HAD-like"/>
    <property type="match status" value="1"/>
</dbReference>
<evidence type="ECO:0000256" key="1">
    <source>
        <dbReference type="ARBA" id="ARBA00009589"/>
    </source>
</evidence>
<gene>
    <name evidence="2" type="ORF">OLEAN_C37930</name>
</gene>
<dbReference type="PANTHER" id="PTHR16504:SF4">
    <property type="entry name" value="5'(3')-DEOXYRIBONUCLEOTIDASE"/>
    <property type="match status" value="1"/>
</dbReference>
<protein>
    <submittedName>
        <fullName evidence="2">Putative 5\'(3\')-deoxyribonucleotidase</fullName>
        <ecNumber evidence="2">3.1.3.-</ecNumber>
    </submittedName>
</protein>
<dbReference type="Proteomes" id="UP000032749">
    <property type="component" value="Chromosome"/>
</dbReference>
<evidence type="ECO:0000313" key="3">
    <source>
        <dbReference type="Proteomes" id="UP000032749"/>
    </source>
</evidence>
<name>R4YVC7_OLEAN</name>
<dbReference type="STRING" id="698738.OLEAN_C37930"/>
<dbReference type="SUPFAM" id="SSF56784">
    <property type="entry name" value="HAD-like"/>
    <property type="match status" value="1"/>
</dbReference>
<dbReference type="PANTHER" id="PTHR16504">
    <property type="entry name" value="5'(3')-DEOXYRIBONUCLEOTIDASE"/>
    <property type="match status" value="1"/>
</dbReference>
<evidence type="ECO:0000313" key="2">
    <source>
        <dbReference type="EMBL" id="CCK77969.1"/>
    </source>
</evidence>
<dbReference type="KEGG" id="oai:OLEAN_C37930"/>
<keyword evidence="2" id="KW-0378">Hydrolase</keyword>
<dbReference type="PATRIC" id="fig|698738.3.peg.3947"/>
<comment type="similarity">
    <text evidence="1">Belongs to the 5'(3')-deoxyribonucleotidase family.</text>
</comment>
<dbReference type="InterPro" id="IPR023214">
    <property type="entry name" value="HAD_sf"/>
</dbReference>
<dbReference type="InterPro" id="IPR036412">
    <property type="entry name" value="HAD-like_sf"/>
</dbReference>